<organism evidence="3 4">
    <name type="scientific">Paeniroseomonas aquatica</name>
    <dbReference type="NCBI Taxonomy" id="373043"/>
    <lineage>
        <taxon>Bacteria</taxon>
        <taxon>Pseudomonadati</taxon>
        <taxon>Pseudomonadota</taxon>
        <taxon>Alphaproteobacteria</taxon>
        <taxon>Acetobacterales</taxon>
        <taxon>Acetobacteraceae</taxon>
        <taxon>Paeniroseomonas</taxon>
    </lineage>
</organism>
<accession>A0ABT8AD01</accession>
<dbReference type="EMBL" id="JAUFPN010000197">
    <property type="protein sequence ID" value="MDN3567682.1"/>
    <property type="molecule type" value="Genomic_DNA"/>
</dbReference>
<evidence type="ECO:0000313" key="4">
    <source>
        <dbReference type="Proteomes" id="UP001529369"/>
    </source>
</evidence>
<dbReference type="InterPro" id="IPR052967">
    <property type="entry name" value="Stress_Response_Assoc"/>
</dbReference>
<proteinExistence type="predicted"/>
<evidence type="ECO:0000256" key="1">
    <source>
        <dbReference type="SAM" id="MobiDB-lite"/>
    </source>
</evidence>
<reference evidence="4" key="1">
    <citation type="journal article" date="2019" name="Int. J. Syst. Evol. Microbiol.">
        <title>The Global Catalogue of Microorganisms (GCM) 10K type strain sequencing project: providing services to taxonomists for standard genome sequencing and annotation.</title>
        <authorList>
            <consortium name="The Broad Institute Genomics Platform"/>
            <consortium name="The Broad Institute Genome Sequencing Center for Infectious Disease"/>
            <person name="Wu L."/>
            <person name="Ma J."/>
        </authorList>
    </citation>
    <scope>NUCLEOTIDE SEQUENCE [LARGE SCALE GENOMIC DNA]</scope>
    <source>
        <strain evidence="4">CECT 7131</strain>
    </source>
</reference>
<dbReference type="Pfam" id="PF09557">
    <property type="entry name" value="DUF2382"/>
    <property type="match status" value="1"/>
</dbReference>
<gene>
    <name evidence="3" type="ORF">QWZ14_25155</name>
</gene>
<evidence type="ECO:0000313" key="3">
    <source>
        <dbReference type="EMBL" id="MDN3567682.1"/>
    </source>
</evidence>
<comment type="caution">
    <text evidence="3">The sequence shown here is derived from an EMBL/GenBank/DDBJ whole genome shotgun (WGS) entry which is preliminary data.</text>
</comment>
<protein>
    <submittedName>
        <fullName evidence="3">YsnF/AvaK domain-containing protein</fullName>
    </submittedName>
</protein>
<dbReference type="Proteomes" id="UP001529369">
    <property type="component" value="Unassembled WGS sequence"/>
</dbReference>
<dbReference type="PANTHER" id="PTHR38463:SF1">
    <property type="entry name" value="STRESS RESPONSE PROTEIN YSNF"/>
    <property type="match status" value="1"/>
</dbReference>
<keyword evidence="4" id="KW-1185">Reference proteome</keyword>
<feature type="domain" description="DUF2382" evidence="2">
    <location>
        <begin position="158"/>
        <end position="267"/>
    </location>
</feature>
<sequence length="290" mass="30621">MSNQTITAVFDSAAEAETAARDLAMKVGGVRAGLYASEADAASLRDLGVSGPDQAVLEEAIRRGGAVLSATVPEDRITEVTQVLEGSGAIDLQEREDSWRQSGWQGSGPTATRVNAMDTGTAGTGQVGAMATGTATTGTATTGTAATGAAATGRDEVIPVVEETLQVGKRQVASGRVRVHSHIVETPVQEQVTLHQEHVQVERRPVGRPVDVTADAFRDRTIEATETTEEAVIAKEARVVEEVVVRKTSDDETRTISDSVRRTEVEVEDDRLPRTAATPGTPKADPARER</sequence>
<dbReference type="InterPro" id="IPR019060">
    <property type="entry name" value="DUF2382"/>
</dbReference>
<feature type="region of interest" description="Disordered" evidence="1">
    <location>
        <begin position="95"/>
        <end position="116"/>
    </location>
</feature>
<feature type="compositionally biased region" description="Polar residues" evidence="1">
    <location>
        <begin position="100"/>
        <end position="113"/>
    </location>
</feature>
<feature type="compositionally biased region" description="Basic and acidic residues" evidence="1">
    <location>
        <begin position="249"/>
        <end position="273"/>
    </location>
</feature>
<dbReference type="PANTHER" id="PTHR38463">
    <property type="entry name" value="STRESS RESPONSE PROTEIN YSNF"/>
    <property type="match status" value="1"/>
</dbReference>
<feature type="region of interest" description="Disordered" evidence="1">
    <location>
        <begin position="249"/>
        <end position="290"/>
    </location>
</feature>
<dbReference type="RefSeq" id="WP_290319741.1">
    <property type="nucleotide sequence ID" value="NZ_JAUFPN010000197.1"/>
</dbReference>
<name>A0ABT8AD01_9PROT</name>
<evidence type="ECO:0000259" key="2">
    <source>
        <dbReference type="Pfam" id="PF09557"/>
    </source>
</evidence>